<dbReference type="Pfam" id="PF01803">
    <property type="entry name" value="LIM_bind"/>
    <property type="match status" value="1"/>
</dbReference>
<feature type="compositionally biased region" description="Low complexity" evidence="1">
    <location>
        <begin position="222"/>
        <end position="233"/>
    </location>
</feature>
<feature type="compositionally biased region" description="Polar residues" evidence="1">
    <location>
        <begin position="91"/>
        <end position="107"/>
    </location>
</feature>
<feature type="compositionally biased region" description="Low complexity" evidence="1">
    <location>
        <begin position="117"/>
        <end position="146"/>
    </location>
</feature>
<evidence type="ECO:0000313" key="2">
    <source>
        <dbReference type="EMBL" id="JAG95002.1"/>
    </source>
</evidence>
<dbReference type="InterPro" id="IPR029005">
    <property type="entry name" value="LIM-bd/SEUSS"/>
</dbReference>
<feature type="region of interest" description="Disordered" evidence="1">
    <location>
        <begin position="439"/>
        <end position="473"/>
    </location>
</feature>
<sequence length="1055" mass="116013">MARYPATTLLDMRQLNVGGGALSSIQNNQALQFSPQMAMTMSNESFLMLDSNPSPSSSMDLGGMNPSLSSNITSEFSSLLESTSQNSFNIGIGSRSSAGMPSQSQGNDILIPADEWSGTTNTQSSGQQQGHQSNSPSQCQSSVSQGQGHGQNPENRKMQQQYGFDKRFWGVANSQNVPELFGMPQQGNRDAMLQGGDNNRDGMLQGGDNNRDGMLQGGDNQGGRQQQQAFQTGLSKPNFSSTQSSNVMPTVSVSHQAGFQNQAQAGDMHAGFLQQQRFRQAGNVSNISSQELASQEAKGISQPMDFEQTQARHDPNFEGAAKMNMHMNNHGLSQPAVYQRMEVDNHLQSFLGTQPTNQQAMFQRAPSMNQPQKVGDNHGMQQGELQGDPVMQTIRSLGFQNQMQGVNPQNAFQTQLQAQYMNLSSQANGHKFSLLLQNQGSAQGQAQRQTLSQPHSQGQAATQQTSVNQQAGYQVRQLQSGSLQSPFNTNQQAAFHLGQPQANQVHQHGGNSGSHFAGLQQLNQFQARAQNPVLQGLKGGGRQILQGPPTAALNYVGNNIDGGVRSPMPTPHISRCLHVLTSYMQDQRKRGEQKENNIGFWRDLVHKYFAPGATERWCLSSYSPSQMSRNAQGLFPMEYWFCNLCGVQPGRGFEYSTDVLPRLFKIKYDSGLLDELLCVDLPEESYILPQGKFVLVFLRAVHESIFPELRVVRYGKLRVTFSNNLKILLWEFCAKVHDEVVPRKNLLQQAQQLTNLVMETEQENFDKDAANLKDHCNAFTFCTKQLKSKFDAPNVNDLGFSKRYVRCLQIAEVVNSMKDLISFENKTHLGPIASLEKFPTMRKLQSEGLLQQSSVTQLVNQLTQGPGNQNSPYAKMMPILPLSTGQGIALNQVSSSIIQGNDPSLSKPPLAINQLHVQLRNQLEARNQSLLQTQAANQMQPPCGSHADTSSQAQAHTSNQLLSQFTPQAHSTLQAQHLGQLQSLVPGQVPSQMLGGQSPNLNHMSQQIYDQGIAKPINFQAPNPVTSHSRSLNRTGQQSLPGTPQSEMSDMRSNT</sequence>
<feature type="region of interest" description="Disordered" evidence="1">
    <location>
        <begin position="935"/>
        <end position="957"/>
    </location>
</feature>
<feature type="region of interest" description="Disordered" evidence="1">
    <location>
        <begin position="1017"/>
        <end position="1055"/>
    </location>
</feature>
<feature type="compositionally biased region" description="Polar residues" evidence="1">
    <location>
        <begin position="234"/>
        <end position="246"/>
    </location>
</feature>
<feature type="compositionally biased region" description="Polar residues" evidence="1">
    <location>
        <begin position="947"/>
        <end position="957"/>
    </location>
</feature>
<evidence type="ECO:0000256" key="1">
    <source>
        <dbReference type="SAM" id="MobiDB-lite"/>
    </source>
</evidence>
<dbReference type="EMBL" id="GCKF01041832">
    <property type="protein sequence ID" value="JAG95001.1"/>
    <property type="molecule type" value="Transcribed_RNA"/>
</dbReference>
<proteinExistence type="predicted"/>
<feature type="compositionally biased region" description="Polar residues" evidence="1">
    <location>
        <begin position="1020"/>
        <end position="1055"/>
    </location>
</feature>
<dbReference type="AlphaFoldDB" id="A0A0D6QTV8"/>
<name>A0A0D6QTV8_ARACU</name>
<dbReference type="EMBL" id="GCKF01041831">
    <property type="protein sequence ID" value="JAG95002.1"/>
    <property type="molecule type" value="Transcribed_RNA"/>
</dbReference>
<protein>
    <submittedName>
        <fullName evidence="2">Uncharacterized protein</fullName>
    </submittedName>
</protein>
<reference evidence="2" key="1">
    <citation type="submission" date="2015-03" db="EMBL/GenBank/DDBJ databases">
        <title>A transcriptome of Araucaria cunninghamii, an australian fine timber species.</title>
        <authorList>
            <person name="Jing Yi C.J.Y."/>
            <person name="Yin San L.Y.S."/>
            <person name="Abdul Karim S.S."/>
            <person name="Wan Azmi N.N."/>
            <person name="Hercus R.R."/>
            <person name="Croft L.L."/>
        </authorList>
    </citation>
    <scope>NUCLEOTIDE SEQUENCE</scope>
    <source>
        <strain evidence="2">MI0301</strain>
        <tissue evidence="2">Leaf</tissue>
    </source>
</reference>
<accession>A0A0D6QTV8</accession>
<feature type="region of interest" description="Disordered" evidence="1">
    <location>
        <begin position="91"/>
        <end position="156"/>
    </location>
</feature>
<dbReference type="PANTHER" id="PTHR10378">
    <property type="entry name" value="LIM DOMAIN-BINDING PROTEIN"/>
    <property type="match status" value="1"/>
</dbReference>
<feature type="region of interest" description="Disordered" evidence="1">
    <location>
        <begin position="181"/>
        <end position="246"/>
    </location>
</feature>
<organism evidence="2">
    <name type="scientific">Araucaria cunninghamii</name>
    <name type="common">Hoop pine</name>
    <name type="synonym">Moreton Bay pine</name>
    <dbReference type="NCBI Taxonomy" id="56994"/>
    <lineage>
        <taxon>Eukaryota</taxon>
        <taxon>Viridiplantae</taxon>
        <taxon>Streptophyta</taxon>
        <taxon>Embryophyta</taxon>
        <taxon>Tracheophyta</taxon>
        <taxon>Spermatophyta</taxon>
        <taxon>Pinopsida</taxon>
        <taxon>Pinidae</taxon>
        <taxon>Conifers II</taxon>
        <taxon>Araucariales</taxon>
        <taxon>Araucariaceae</taxon>
        <taxon>Araucaria</taxon>
    </lineage>
</organism>